<organism evidence="6 7">
    <name type="scientific">Coniosporium apollinis (strain CBS 100218)</name>
    <name type="common">Rock-inhabiting black yeast</name>
    <dbReference type="NCBI Taxonomy" id="1168221"/>
    <lineage>
        <taxon>Eukaryota</taxon>
        <taxon>Fungi</taxon>
        <taxon>Dikarya</taxon>
        <taxon>Ascomycota</taxon>
        <taxon>Pezizomycotina</taxon>
        <taxon>Dothideomycetes</taxon>
        <taxon>Dothideomycetes incertae sedis</taxon>
        <taxon>Coniosporium</taxon>
    </lineage>
</organism>
<sequence length="309" mass="36065">MSRISLSNHLRGVLILLPWLVWLCVVDFILSALLLLKPVFPAPVYHASSALAYSVWNWIQAIFTRFNGARIVVTTSSTLPPGESVIVIANHIAWSDFWLIQEVAKRNGMLGYCRWFAKQELRWVPFLGWGLWAMGMPLVSRQWTRDRKEMERVFGGVVKRRWPIWLIAYSEGSRYSAKTYQNTTNWCQSQDPPIPVPRNTLYPRTRGFVTSVRELRSSSIRAVYDFTIAYSRDGHFMAAPEFWESIAVDVNKAGYKFYVHVDRFPLEDLPEGDEHLAEWLKKRWVRKDERLERLKRKLEAGELDVDLKD</sequence>
<protein>
    <recommendedName>
        <fullName evidence="5">Phospholipid/glycerol acyltransferase domain-containing protein</fullName>
    </recommendedName>
</protein>
<evidence type="ECO:0000256" key="1">
    <source>
        <dbReference type="ARBA" id="ARBA00008655"/>
    </source>
</evidence>
<reference evidence="7" key="1">
    <citation type="submission" date="2012-06" db="EMBL/GenBank/DDBJ databases">
        <title>The genome sequence of Coniosporium apollinis CBS 100218.</title>
        <authorList>
            <consortium name="The Broad Institute Genome Sequencing Platform"/>
            <person name="Cuomo C."/>
            <person name="Gorbushina A."/>
            <person name="Noack S."/>
            <person name="Walker B."/>
            <person name="Young S.K."/>
            <person name="Zeng Q."/>
            <person name="Gargeya S."/>
            <person name="Fitzgerald M."/>
            <person name="Haas B."/>
            <person name="Abouelleil A."/>
            <person name="Alvarado L."/>
            <person name="Arachchi H.M."/>
            <person name="Berlin A.M."/>
            <person name="Chapman S.B."/>
            <person name="Goldberg J."/>
            <person name="Griggs A."/>
            <person name="Gujja S."/>
            <person name="Hansen M."/>
            <person name="Howarth C."/>
            <person name="Imamovic A."/>
            <person name="Larimer J."/>
            <person name="McCowan C."/>
            <person name="Montmayeur A."/>
            <person name="Murphy C."/>
            <person name="Neiman D."/>
            <person name="Pearson M."/>
            <person name="Priest M."/>
            <person name="Roberts A."/>
            <person name="Saif S."/>
            <person name="Shea T."/>
            <person name="Sisk P."/>
            <person name="Sykes S."/>
            <person name="Wortman J."/>
            <person name="Nusbaum C."/>
            <person name="Birren B."/>
        </authorList>
    </citation>
    <scope>NUCLEOTIDE SEQUENCE [LARGE SCALE GENOMIC DNA]</scope>
    <source>
        <strain evidence="7">CBS 100218</strain>
    </source>
</reference>
<comment type="similarity">
    <text evidence="1">Belongs to the 1-acyl-sn-glycerol-3-phosphate acyltransferase family.</text>
</comment>
<evidence type="ECO:0000256" key="2">
    <source>
        <dbReference type="ARBA" id="ARBA00022679"/>
    </source>
</evidence>
<dbReference type="CDD" id="cd07990">
    <property type="entry name" value="LPLAT_LCLAT1-like"/>
    <property type="match status" value="1"/>
</dbReference>
<keyword evidence="4" id="KW-0812">Transmembrane</keyword>
<dbReference type="PANTHER" id="PTHR10983:SF24">
    <property type="entry name" value="1-ACYLGLYCEROL-3-PHOSPHATE O-ACYLTRANSFERASE 3, ISOFORM E-RELATED"/>
    <property type="match status" value="1"/>
</dbReference>
<dbReference type="SUPFAM" id="SSF69593">
    <property type="entry name" value="Glycerol-3-phosphate (1)-acyltransferase"/>
    <property type="match status" value="1"/>
</dbReference>
<dbReference type="Pfam" id="PF16076">
    <property type="entry name" value="Acyltransf_C"/>
    <property type="match status" value="1"/>
</dbReference>
<dbReference type="STRING" id="1168221.R7YJ80"/>
<feature type="transmembrane region" description="Helical" evidence="4">
    <location>
        <begin position="12"/>
        <end position="36"/>
    </location>
</feature>
<dbReference type="HOGENOM" id="CLU_041844_6_0_1"/>
<evidence type="ECO:0000313" key="7">
    <source>
        <dbReference type="Proteomes" id="UP000016924"/>
    </source>
</evidence>
<dbReference type="SMART" id="SM00563">
    <property type="entry name" value="PlsC"/>
    <property type="match status" value="1"/>
</dbReference>
<dbReference type="EMBL" id="JH767557">
    <property type="protein sequence ID" value="EON61982.1"/>
    <property type="molecule type" value="Genomic_DNA"/>
</dbReference>
<keyword evidence="2" id="KW-0808">Transferase</keyword>
<dbReference type="OMA" id="VANHVAW"/>
<evidence type="ECO:0000256" key="3">
    <source>
        <dbReference type="ARBA" id="ARBA00023315"/>
    </source>
</evidence>
<dbReference type="AlphaFoldDB" id="R7YJ80"/>
<dbReference type="InterPro" id="IPR002123">
    <property type="entry name" value="Plipid/glycerol_acylTrfase"/>
</dbReference>
<dbReference type="PANTHER" id="PTHR10983">
    <property type="entry name" value="1-ACYLGLYCEROL-3-PHOSPHATE ACYLTRANSFERASE-RELATED"/>
    <property type="match status" value="1"/>
</dbReference>
<keyword evidence="3" id="KW-0012">Acyltransferase</keyword>
<evidence type="ECO:0000313" key="6">
    <source>
        <dbReference type="EMBL" id="EON61982.1"/>
    </source>
</evidence>
<dbReference type="RefSeq" id="XP_007777299.1">
    <property type="nucleotide sequence ID" value="XM_007779109.1"/>
</dbReference>
<keyword evidence="7" id="KW-1185">Reference proteome</keyword>
<dbReference type="OrthoDB" id="189226at2759"/>
<keyword evidence="4" id="KW-0472">Membrane</keyword>
<name>R7YJ80_CONA1</name>
<dbReference type="Proteomes" id="UP000016924">
    <property type="component" value="Unassembled WGS sequence"/>
</dbReference>
<accession>R7YJ80</accession>
<dbReference type="eggNOG" id="KOG1505">
    <property type="taxonomic scope" value="Eukaryota"/>
</dbReference>
<dbReference type="GeneID" id="19898511"/>
<keyword evidence="4" id="KW-1133">Transmembrane helix</keyword>
<evidence type="ECO:0000259" key="5">
    <source>
        <dbReference type="SMART" id="SM00563"/>
    </source>
</evidence>
<dbReference type="GO" id="GO:0012505">
    <property type="term" value="C:endomembrane system"/>
    <property type="evidence" value="ECO:0007669"/>
    <property type="project" value="TreeGrafter"/>
</dbReference>
<proteinExistence type="inferred from homology"/>
<gene>
    <name evidence="6" type="ORF">W97_01200</name>
</gene>
<feature type="domain" description="Phospholipid/glycerol acyltransferase" evidence="5">
    <location>
        <begin position="85"/>
        <end position="231"/>
    </location>
</feature>
<dbReference type="InterPro" id="IPR032098">
    <property type="entry name" value="Acyltransf_C"/>
</dbReference>
<dbReference type="GO" id="GO:0003841">
    <property type="term" value="F:1-acylglycerol-3-phosphate O-acyltransferase activity"/>
    <property type="evidence" value="ECO:0007669"/>
    <property type="project" value="TreeGrafter"/>
</dbReference>
<dbReference type="Pfam" id="PF01553">
    <property type="entry name" value="Acyltransferase"/>
    <property type="match status" value="1"/>
</dbReference>
<evidence type="ECO:0000256" key="4">
    <source>
        <dbReference type="SAM" id="Phobius"/>
    </source>
</evidence>